<dbReference type="Proteomes" id="UP000648908">
    <property type="component" value="Unassembled WGS sequence"/>
</dbReference>
<proteinExistence type="predicted"/>
<name>A0A8K0V742_9RHOB</name>
<protein>
    <recommendedName>
        <fullName evidence="5">GAD-related domain-containing protein</fullName>
    </recommendedName>
</protein>
<dbReference type="EMBL" id="JAESVN010000002">
    <property type="protein sequence ID" value="MBL4916583.1"/>
    <property type="molecule type" value="Genomic_DNA"/>
</dbReference>
<dbReference type="Pfam" id="PF08887">
    <property type="entry name" value="GAD-like"/>
    <property type="match status" value="1"/>
</dbReference>
<dbReference type="RefSeq" id="WP_202687412.1">
    <property type="nucleotide sequence ID" value="NZ_JAESVN010000002.1"/>
</dbReference>
<organism evidence="3 4">
    <name type="scientific">Szabonella alba</name>
    <dbReference type="NCBI Taxonomy" id="2804194"/>
    <lineage>
        <taxon>Bacteria</taxon>
        <taxon>Pseudomonadati</taxon>
        <taxon>Pseudomonadota</taxon>
        <taxon>Alphaproteobacteria</taxon>
        <taxon>Rhodobacterales</taxon>
        <taxon>Paracoccaceae</taxon>
        <taxon>Szabonella</taxon>
    </lineage>
</organism>
<evidence type="ECO:0000313" key="4">
    <source>
        <dbReference type="Proteomes" id="UP000648908"/>
    </source>
</evidence>
<feature type="domain" description="T6SS immunity protein Tdi1 C-terminal" evidence="2">
    <location>
        <begin position="149"/>
        <end position="205"/>
    </location>
</feature>
<evidence type="ECO:0000313" key="3">
    <source>
        <dbReference type="EMBL" id="MBL4916583.1"/>
    </source>
</evidence>
<evidence type="ECO:0008006" key="5">
    <source>
        <dbReference type="Google" id="ProtNLM"/>
    </source>
</evidence>
<dbReference type="InterPro" id="IPR014983">
    <property type="entry name" value="GAD-rel"/>
</dbReference>
<evidence type="ECO:0000259" key="1">
    <source>
        <dbReference type="Pfam" id="PF08887"/>
    </source>
</evidence>
<accession>A0A8K0V742</accession>
<keyword evidence="4" id="KW-1185">Reference proteome</keyword>
<evidence type="ECO:0000259" key="2">
    <source>
        <dbReference type="Pfam" id="PF08906"/>
    </source>
</evidence>
<gene>
    <name evidence="3" type="ORF">JL811_05060</name>
</gene>
<dbReference type="InterPro" id="IPR015002">
    <property type="entry name" value="T6SS_Tdi1_C"/>
</dbReference>
<reference evidence="3" key="1">
    <citation type="submission" date="2021-01" db="EMBL/GenBank/DDBJ databases">
        <title>Tabrizicola alba sp. nov. a motile alkaliphilic bacterium isolated from a soda lake.</title>
        <authorList>
            <person name="Szuroczki S."/>
            <person name="Abbaszade G."/>
            <person name="Schumann P."/>
            <person name="Toth E."/>
        </authorList>
    </citation>
    <scope>NUCLEOTIDE SEQUENCE</scope>
    <source>
        <strain evidence="3">DMG-N-6</strain>
    </source>
</reference>
<comment type="caution">
    <text evidence="3">The sequence shown here is derived from an EMBL/GenBank/DDBJ whole genome shotgun (WGS) entry which is preliminary data.</text>
</comment>
<dbReference type="AlphaFoldDB" id="A0A8K0V742"/>
<sequence length="227" mass="25151">MTRTDDLKTHAIQRLGKLEARSPYPDDSLTWLQDRVPESLISLLETLGLGTWEHGKWQVIDATRFDGLLRQTLRADPDFAPDDCTAIAMKGFGGLWCWHRKHQFFQLDVLPNQLAAPDFWNPVGLDPATDALSPFGSVPLTVGKYYDLYDSKGDGLFAPLVKAHGPLPHGQIFAPRLHPAIGGGMQVANFRPAPALEAIALIHQMEPFTLTRSTPAGRQQIRRIGPV</sequence>
<dbReference type="Pfam" id="PF08906">
    <property type="entry name" value="T6SS_Tdi1_C"/>
    <property type="match status" value="1"/>
</dbReference>
<feature type="domain" description="GAD-related" evidence="1">
    <location>
        <begin position="11"/>
        <end position="102"/>
    </location>
</feature>